<evidence type="ECO:0000313" key="18">
    <source>
        <dbReference type="EMBL" id="PSW22746.1"/>
    </source>
</evidence>
<keyword evidence="6 15" id="KW-0732">Signal</keyword>
<dbReference type="PROSITE" id="PS52016">
    <property type="entry name" value="TONB_DEPENDENT_REC_3"/>
    <property type="match status" value="1"/>
</dbReference>
<dbReference type="Pfam" id="PF00593">
    <property type="entry name" value="TonB_dep_Rec_b-barrel"/>
    <property type="match status" value="1"/>
</dbReference>
<feature type="short sequence motif" description="TonB C-terminal box" evidence="13">
    <location>
        <begin position="669"/>
        <end position="686"/>
    </location>
</feature>
<keyword evidence="7" id="KW-0406">Ion transport</keyword>
<accession>A0A0J8V6D4</accession>
<evidence type="ECO:0000256" key="11">
    <source>
        <dbReference type="PROSITE-ProRule" id="PRU01360"/>
    </source>
</evidence>
<comment type="subcellular location">
    <subcellularLocation>
        <location evidence="1 11">Cell outer membrane</location>
        <topology evidence="1 11">Multi-pass membrane protein</topology>
    </subcellularLocation>
</comment>
<dbReference type="STRING" id="680026.AB733_20330"/>
<sequence>MKLKLLSVAIAATLASTTAFAADTQKEETIVVTGSALDSHIQTSIDSDTLEQKQASDIKDILNTMPSVTVDGNARYSRKVFVRGMEDKYAVVTIDGARQEGQLFHHTGDQTIDPELLKVAEIELGANSALSGSGVVNGSFRYETKDPEDLLKEGETFGARIKTSYQSAYERKGVNVSVYTKVNDQWQFMGIGNWSEDGELYVPGHDPVTSKQGTLKSGMAKVVFMPNDNNELKLSVNHYQDGGKRQLSGEKSGALYAHDEHNYNAISRDTVTFQHHYDAGSDLVNLKTQLYYNRQYLNRDQQIDSLWDRDSSGNWIEDGKVSIPKREYNVTTVGGDIRNISWVGEHELTYGYEAYHAKQWIDAEDGKIISGSRKGQSQKYGMDGGTVTAHSLYVQDMFEFSQFRLTTGLRYDIHQLGGVFDGNFSQLSPKFKGEYQATDELKFRIGYGRIFKGASLPEALTMKPAEKVNQSDTKAMTGHNYEAGFDYNLTELLASDNAIIGFTGYRYNVDNQMHPTKNNSTLSNQNDVQVWGTETVFTYSLSDFDLYANHSYSKGEQTNLKTGITSHMNKTGIHNFKAGVKYHLDQDIVFGWDARYVPSNSYTDKDLDKKGNLVEKEIERKGFSTHNLWAAYNPSFAKDLTLNLAVDNLFNEKYAEHTGFGVSWGSEKYTSYEAGRNFKASLAYAF</sequence>
<comment type="caution">
    <text evidence="18">The sequence shown here is derived from an EMBL/GenBank/DDBJ whole genome shotgun (WGS) entry which is preliminary data.</text>
</comment>
<keyword evidence="9 11" id="KW-0472">Membrane</keyword>
<dbReference type="RefSeq" id="WP_048900435.1">
    <property type="nucleotide sequence ID" value="NZ_AP024853.1"/>
</dbReference>
<feature type="signal peptide" evidence="15">
    <location>
        <begin position="1"/>
        <end position="21"/>
    </location>
</feature>
<keyword evidence="8 12" id="KW-0798">TonB box</keyword>
<reference evidence="18 19" key="1">
    <citation type="submission" date="2018-01" db="EMBL/GenBank/DDBJ databases">
        <title>Whole genome sequencing of Histamine producing bacteria.</title>
        <authorList>
            <person name="Butler K."/>
        </authorList>
    </citation>
    <scope>NUCLEOTIDE SEQUENCE [LARGE SCALE GENOMIC DNA]</scope>
    <source>
        <strain evidence="18 19">DSM 24669</strain>
    </source>
</reference>
<dbReference type="Proteomes" id="UP000240481">
    <property type="component" value="Unassembled WGS sequence"/>
</dbReference>
<dbReference type="GO" id="GO:0015344">
    <property type="term" value="F:siderophore uptake transmembrane transporter activity"/>
    <property type="evidence" value="ECO:0007669"/>
    <property type="project" value="TreeGrafter"/>
</dbReference>
<evidence type="ECO:0000313" key="19">
    <source>
        <dbReference type="Proteomes" id="UP000240481"/>
    </source>
</evidence>
<dbReference type="AlphaFoldDB" id="A0A0J8V6D4"/>
<evidence type="ECO:0000256" key="1">
    <source>
        <dbReference type="ARBA" id="ARBA00004571"/>
    </source>
</evidence>
<evidence type="ECO:0000256" key="10">
    <source>
        <dbReference type="ARBA" id="ARBA00023237"/>
    </source>
</evidence>
<dbReference type="InterPro" id="IPR010917">
    <property type="entry name" value="TonB_rcpt_CS"/>
</dbReference>
<dbReference type="PROSITE" id="PS00430">
    <property type="entry name" value="TONB_DEPENDENT_REC_1"/>
    <property type="match status" value="1"/>
</dbReference>
<gene>
    <name evidence="18" type="ORF">C9I94_18345</name>
</gene>
<protein>
    <submittedName>
        <fullName evidence="18">TonB-dependent receptor</fullName>
    </submittedName>
</protein>
<keyword evidence="10 11" id="KW-0998">Cell outer membrane</keyword>
<name>A0A0J8V6D4_9GAMM</name>
<dbReference type="OrthoDB" id="9760494at2"/>
<keyword evidence="5 11" id="KW-0812">Transmembrane</keyword>
<dbReference type="InterPro" id="IPR037066">
    <property type="entry name" value="Plug_dom_sf"/>
</dbReference>
<keyword evidence="18" id="KW-0675">Receptor</keyword>
<dbReference type="GO" id="GO:0044718">
    <property type="term" value="P:siderophore transmembrane transport"/>
    <property type="evidence" value="ECO:0007669"/>
    <property type="project" value="TreeGrafter"/>
</dbReference>
<evidence type="ECO:0000256" key="9">
    <source>
        <dbReference type="ARBA" id="ARBA00023136"/>
    </source>
</evidence>
<evidence type="ECO:0000256" key="6">
    <source>
        <dbReference type="ARBA" id="ARBA00022729"/>
    </source>
</evidence>
<dbReference type="Gene3D" id="2.170.130.10">
    <property type="entry name" value="TonB-dependent receptor, plug domain"/>
    <property type="match status" value="1"/>
</dbReference>
<evidence type="ECO:0000256" key="8">
    <source>
        <dbReference type="ARBA" id="ARBA00023077"/>
    </source>
</evidence>
<feature type="short sequence motif" description="TonB box" evidence="12">
    <location>
        <begin position="29"/>
        <end position="35"/>
    </location>
</feature>
<proteinExistence type="inferred from homology"/>
<dbReference type="Pfam" id="PF07715">
    <property type="entry name" value="Plug"/>
    <property type="match status" value="1"/>
</dbReference>
<dbReference type="InterPro" id="IPR036942">
    <property type="entry name" value="Beta-barrel_TonB_sf"/>
</dbReference>
<evidence type="ECO:0000256" key="15">
    <source>
        <dbReference type="SAM" id="SignalP"/>
    </source>
</evidence>
<feature type="domain" description="TonB-dependent receptor plug" evidence="17">
    <location>
        <begin position="43"/>
        <end position="138"/>
    </location>
</feature>
<evidence type="ECO:0000256" key="14">
    <source>
        <dbReference type="RuleBase" id="RU003357"/>
    </source>
</evidence>
<evidence type="ECO:0000256" key="7">
    <source>
        <dbReference type="ARBA" id="ARBA00023065"/>
    </source>
</evidence>
<dbReference type="EMBL" id="PYLZ01000011">
    <property type="protein sequence ID" value="PSW22746.1"/>
    <property type="molecule type" value="Genomic_DNA"/>
</dbReference>
<evidence type="ECO:0000256" key="5">
    <source>
        <dbReference type="ARBA" id="ARBA00022692"/>
    </source>
</evidence>
<evidence type="ECO:0000256" key="2">
    <source>
        <dbReference type="ARBA" id="ARBA00009810"/>
    </source>
</evidence>
<dbReference type="InterPro" id="IPR000531">
    <property type="entry name" value="Beta-barrel_TonB"/>
</dbReference>
<evidence type="ECO:0000259" key="16">
    <source>
        <dbReference type="Pfam" id="PF00593"/>
    </source>
</evidence>
<organism evidence="18 19">
    <name type="scientific">Photobacterium swingsii</name>
    <dbReference type="NCBI Taxonomy" id="680026"/>
    <lineage>
        <taxon>Bacteria</taxon>
        <taxon>Pseudomonadati</taxon>
        <taxon>Pseudomonadota</taxon>
        <taxon>Gammaproteobacteria</taxon>
        <taxon>Vibrionales</taxon>
        <taxon>Vibrionaceae</taxon>
        <taxon>Photobacterium</taxon>
    </lineage>
</organism>
<dbReference type="SUPFAM" id="SSF56935">
    <property type="entry name" value="Porins"/>
    <property type="match status" value="1"/>
</dbReference>
<feature type="chain" id="PRO_5030008987" evidence="15">
    <location>
        <begin position="22"/>
        <end position="686"/>
    </location>
</feature>
<dbReference type="InterPro" id="IPR012910">
    <property type="entry name" value="Plug_dom"/>
</dbReference>
<keyword evidence="4 11" id="KW-1134">Transmembrane beta strand</keyword>
<dbReference type="CDD" id="cd01347">
    <property type="entry name" value="ligand_gated_channel"/>
    <property type="match status" value="1"/>
</dbReference>
<keyword evidence="19" id="KW-1185">Reference proteome</keyword>
<comment type="similarity">
    <text evidence="2 11 14">Belongs to the TonB-dependent receptor family.</text>
</comment>
<evidence type="ECO:0000256" key="3">
    <source>
        <dbReference type="ARBA" id="ARBA00022448"/>
    </source>
</evidence>
<dbReference type="PROSITE" id="PS01156">
    <property type="entry name" value="TONB_DEPENDENT_REC_2"/>
    <property type="match status" value="1"/>
</dbReference>
<dbReference type="Gene3D" id="2.40.170.20">
    <property type="entry name" value="TonB-dependent receptor, beta-barrel domain"/>
    <property type="match status" value="1"/>
</dbReference>
<feature type="domain" description="TonB-dependent receptor-like beta-barrel" evidence="16">
    <location>
        <begin position="251"/>
        <end position="649"/>
    </location>
</feature>
<evidence type="ECO:0000259" key="17">
    <source>
        <dbReference type="Pfam" id="PF07715"/>
    </source>
</evidence>
<evidence type="ECO:0000256" key="13">
    <source>
        <dbReference type="PROSITE-ProRule" id="PRU10144"/>
    </source>
</evidence>
<evidence type="ECO:0000256" key="12">
    <source>
        <dbReference type="PROSITE-ProRule" id="PRU10143"/>
    </source>
</evidence>
<evidence type="ECO:0000256" key="4">
    <source>
        <dbReference type="ARBA" id="ARBA00022452"/>
    </source>
</evidence>
<dbReference type="InterPro" id="IPR010916">
    <property type="entry name" value="TonB_box_CS"/>
</dbReference>
<dbReference type="InterPro" id="IPR039426">
    <property type="entry name" value="TonB-dep_rcpt-like"/>
</dbReference>
<keyword evidence="3 11" id="KW-0813">Transport</keyword>
<dbReference type="PANTHER" id="PTHR30069:SF41">
    <property type="entry name" value="HEME_HEMOPEXIN UTILIZATION PROTEIN C"/>
    <property type="match status" value="1"/>
</dbReference>
<dbReference type="GO" id="GO:0009279">
    <property type="term" value="C:cell outer membrane"/>
    <property type="evidence" value="ECO:0007669"/>
    <property type="project" value="UniProtKB-SubCell"/>
</dbReference>
<dbReference type="PANTHER" id="PTHR30069">
    <property type="entry name" value="TONB-DEPENDENT OUTER MEMBRANE RECEPTOR"/>
    <property type="match status" value="1"/>
</dbReference>